<dbReference type="EMBL" id="JBBJCI010000236">
    <property type="protein sequence ID" value="KAK7237770.1"/>
    <property type="molecule type" value="Genomic_DNA"/>
</dbReference>
<evidence type="ECO:0000313" key="3">
    <source>
        <dbReference type="Proteomes" id="UP001363151"/>
    </source>
</evidence>
<gene>
    <name evidence="2" type="ORF">SO694_00234010</name>
</gene>
<reference evidence="2 3" key="1">
    <citation type="submission" date="2024-03" db="EMBL/GenBank/DDBJ databases">
        <title>Aureococcus anophagefferens CCMP1851 and Kratosvirus quantuckense: Draft genome of a second virus-susceptible host strain in the model system.</title>
        <authorList>
            <person name="Chase E."/>
            <person name="Truchon A.R."/>
            <person name="Schepens W."/>
            <person name="Wilhelm S.W."/>
        </authorList>
    </citation>
    <scope>NUCLEOTIDE SEQUENCE [LARGE SCALE GENOMIC DNA]</scope>
    <source>
        <strain evidence="2 3">CCMP1851</strain>
    </source>
</reference>
<dbReference type="Proteomes" id="UP001363151">
    <property type="component" value="Unassembled WGS sequence"/>
</dbReference>
<feature type="region of interest" description="Disordered" evidence="1">
    <location>
        <begin position="211"/>
        <end position="249"/>
    </location>
</feature>
<protein>
    <submittedName>
        <fullName evidence="2">Uncharacterized protein</fullName>
    </submittedName>
</protein>
<evidence type="ECO:0000256" key="1">
    <source>
        <dbReference type="SAM" id="MobiDB-lite"/>
    </source>
</evidence>
<keyword evidence="3" id="KW-1185">Reference proteome</keyword>
<accession>A0ABR1FT52</accession>
<name>A0ABR1FT52_AURAN</name>
<sequence length="263" mass="28380">MPTPAPSTLPTSSPYYIGEVGTAITLCMGCSELRSESTDPVGRRRTTAIADANIGAPPGIDDDDGEDTIEYLEAHFVEALEQGDVLDALAWTMGTYSADTISVTSVEKIESPDDDDTRARIDFSFNIYNTQTMSPGGVEDMLKHVIKTLKTSLITGDFQAAWEKSIVEVFHPRVFSALTGKEVAALIATSSSIALIDKLSSVEEVTFKHYEKPSPLPTSNPTISALPTYEPTVKPSDAPTPYPSPRPSYHPSLPASVTIFESF</sequence>
<comment type="caution">
    <text evidence="2">The sequence shown here is derived from an EMBL/GenBank/DDBJ whole genome shotgun (WGS) entry which is preliminary data.</text>
</comment>
<evidence type="ECO:0000313" key="2">
    <source>
        <dbReference type="EMBL" id="KAK7237770.1"/>
    </source>
</evidence>
<feature type="compositionally biased region" description="Pro residues" evidence="1">
    <location>
        <begin position="238"/>
        <end position="248"/>
    </location>
</feature>
<proteinExistence type="predicted"/>
<organism evidence="2 3">
    <name type="scientific">Aureococcus anophagefferens</name>
    <name type="common">Harmful bloom alga</name>
    <dbReference type="NCBI Taxonomy" id="44056"/>
    <lineage>
        <taxon>Eukaryota</taxon>
        <taxon>Sar</taxon>
        <taxon>Stramenopiles</taxon>
        <taxon>Ochrophyta</taxon>
        <taxon>Pelagophyceae</taxon>
        <taxon>Pelagomonadales</taxon>
        <taxon>Pelagomonadaceae</taxon>
        <taxon>Aureococcus</taxon>
    </lineage>
</organism>